<proteinExistence type="predicted"/>
<evidence type="ECO:0000313" key="2">
    <source>
        <dbReference type="Proteomes" id="UP000186922"/>
    </source>
</evidence>
<protein>
    <submittedName>
        <fullName evidence="1">Uncharacterized protein</fullName>
    </submittedName>
</protein>
<name>A0A1D1W9Y1_RAMVA</name>
<evidence type="ECO:0000313" key="1">
    <source>
        <dbReference type="EMBL" id="GAV09198.1"/>
    </source>
</evidence>
<dbReference type="EMBL" id="BDGG01000021">
    <property type="protein sequence ID" value="GAV09198.1"/>
    <property type="molecule type" value="Genomic_DNA"/>
</dbReference>
<keyword evidence="2" id="KW-1185">Reference proteome</keyword>
<dbReference type="AlphaFoldDB" id="A0A1D1W9Y1"/>
<gene>
    <name evidence="1" type="primary">RvY_18775-1</name>
    <name evidence="1" type="synonym">RvY_18775.1</name>
    <name evidence="1" type="ORF">RvY_18775</name>
</gene>
<dbReference type="Proteomes" id="UP000186922">
    <property type="component" value="Unassembled WGS sequence"/>
</dbReference>
<reference evidence="1 2" key="1">
    <citation type="journal article" date="2016" name="Nat. Commun.">
        <title>Extremotolerant tardigrade genome and improved radiotolerance of human cultured cells by tardigrade-unique protein.</title>
        <authorList>
            <person name="Hashimoto T."/>
            <person name="Horikawa D.D."/>
            <person name="Saito Y."/>
            <person name="Kuwahara H."/>
            <person name="Kozuka-Hata H."/>
            <person name="Shin-I T."/>
            <person name="Minakuchi Y."/>
            <person name="Ohishi K."/>
            <person name="Motoyama A."/>
            <person name="Aizu T."/>
            <person name="Enomoto A."/>
            <person name="Kondo K."/>
            <person name="Tanaka S."/>
            <person name="Hara Y."/>
            <person name="Koshikawa S."/>
            <person name="Sagara H."/>
            <person name="Miura T."/>
            <person name="Yokobori S."/>
            <person name="Miyagawa K."/>
            <person name="Suzuki Y."/>
            <person name="Kubo T."/>
            <person name="Oyama M."/>
            <person name="Kohara Y."/>
            <person name="Fujiyama A."/>
            <person name="Arakawa K."/>
            <person name="Katayama T."/>
            <person name="Toyoda A."/>
            <person name="Kunieda T."/>
        </authorList>
    </citation>
    <scope>NUCLEOTIDE SEQUENCE [LARGE SCALE GENOMIC DNA]</scope>
    <source>
        <strain evidence="1 2">YOKOZUNA-1</strain>
    </source>
</reference>
<sequence length="234" mass="26069">MAQYVVVPVLPTFEEADFGSDFTTGVLTRELLLVSTSFVLARYGTKANVFQYLATIRAVVGKLNSSAAFLCTALLCVVLWTTHLTWSSLYEVYKARIPWLTLFIIAAVSLATDEVTQYLPSHTLGAEIHGGVPTIPSLISTWWSCCEYPLLYLKFVANGIDLKTISSKEFMTASSWATAALIAKPIIPIMFKPYVPNRPPPTETNPQCRMVCDVEKKEDIPIIDSEEIFKEFTK</sequence>
<comment type="caution">
    <text evidence="1">The sequence shown here is derived from an EMBL/GenBank/DDBJ whole genome shotgun (WGS) entry which is preliminary data.</text>
</comment>
<organism evidence="1 2">
    <name type="scientific">Ramazzottius varieornatus</name>
    <name type="common">Water bear</name>
    <name type="synonym">Tardigrade</name>
    <dbReference type="NCBI Taxonomy" id="947166"/>
    <lineage>
        <taxon>Eukaryota</taxon>
        <taxon>Metazoa</taxon>
        <taxon>Ecdysozoa</taxon>
        <taxon>Tardigrada</taxon>
        <taxon>Eutardigrada</taxon>
        <taxon>Parachela</taxon>
        <taxon>Hypsibioidea</taxon>
        <taxon>Ramazzottiidae</taxon>
        <taxon>Ramazzottius</taxon>
    </lineage>
</organism>
<accession>A0A1D1W9Y1</accession>